<evidence type="ECO:0000256" key="1">
    <source>
        <dbReference type="ARBA" id="ARBA00004173"/>
    </source>
</evidence>
<keyword evidence="4" id="KW-1133">Transmembrane helix</keyword>
<reference evidence="9 10" key="1">
    <citation type="journal article" date="2024" name="J Genomics">
        <title>Draft genome sequencing and assembly of Favolaschia claudopus CIRM-BRFM 2984 isolated from oak limbs.</title>
        <authorList>
            <person name="Navarro D."/>
            <person name="Drula E."/>
            <person name="Chaduli D."/>
            <person name="Cazenave R."/>
            <person name="Ahrendt S."/>
            <person name="Wang J."/>
            <person name="Lipzen A."/>
            <person name="Daum C."/>
            <person name="Barry K."/>
            <person name="Grigoriev I.V."/>
            <person name="Favel A."/>
            <person name="Rosso M.N."/>
            <person name="Martin F."/>
        </authorList>
    </citation>
    <scope>NUCLEOTIDE SEQUENCE [LARGE SCALE GENOMIC DNA]</scope>
    <source>
        <strain evidence="9 10">CIRM-BRFM 2984</strain>
    </source>
</reference>
<dbReference type="InterPro" id="IPR004511">
    <property type="entry name" value="PAPS/APS_Rdtase"/>
</dbReference>
<dbReference type="NCBIfam" id="TIGR02057">
    <property type="entry name" value="PAPS_reductase"/>
    <property type="match status" value="1"/>
</dbReference>
<evidence type="ECO:0000256" key="3">
    <source>
        <dbReference type="ARBA" id="ARBA00022692"/>
    </source>
</evidence>
<dbReference type="AlphaFoldDB" id="A0AAW0AK11"/>
<dbReference type="NCBIfam" id="TIGR00434">
    <property type="entry name" value="cysH"/>
    <property type="match status" value="1"/>
</dbReference>
<evidence type="ECO:0000256" key="6">
    <source>
        <dbReference type="ARBA" id="ARBA00023136"/>
    </source>
</evidence>
<dbReference type="GO" id="GO:0019379">
    <property type="term" value="P:sulfate assimilation, phosphoadenylyl sulfate reduction by phosphoadenylyl-sulfate reductase (thioredoxin)"/>
    <property type="evidence" value="ECO:0007669"/>
    <property type="project" value="InterPro"/>
</dbReference>
<comment type="subcellular location">
    <subcellularLocation>
        <location evidence="1">Mitochondrion</location>
    </subcellularLocation>
</comment>
<dbReference type="InterPro" id="IPR011800">
    <property type="entry name" value="PAPS_reductase_CysH"/>
</dbReference>
<dbReference type="Gene3D" id="3.40.50.620">
    <property type="entry name" value="HUPs"/>
    <property type="match status" value="1"/>
</dbReference>
<dbReference type="InterPro" id="IPR007667">
    <property type="entry name" value="Hypoxia_induced_domain"/>
</dbReference>
<dbReference type="EMBL" id="JAWWNJ010000061">
    <property type="protein sequence ID" value="KAK7013136.1"/>
    <property type="molecule type" value="Genomic_DNA"/>
</dbReference>
<sequence>MKVIQISLYLLPHAAASRRGALEGLFAGGIAATLGSFYAQRRWAYYRNFPPSLKLLSVLIIAAPTLSIQAERRGLEYDKSQWEGEGARLLQVQEQQELSKWESMSAGDKIADWASRHEYSLIIGGWAMSLIASGVIINRNKYQSPAQKIVQARMWAQGLTIGIILTAAGFKTTRNKGETASRPPPDHSWMEVVEQHERERQEEERMKARLASAQRRGAPDVPLTTDYRLNTSAAGPGTEPDLKKAQAWHPSDEYALLSIPGPANEQDGQHMLEWRVTLAGFPMTIRKRLVKLIERTSSSKTKMLDLPLSKDDLAAINAHLRTLTPEEILKWAVESIPGLYQTTAFGLTGLVAIDMLSKITSSPPPLIFLDTLYHFEETYELVEDVRRRYDVPIHVYKPKGCETVADFEKKFGQRLWETNEDVYDFSIKVEPARRAYQDLGVKAVITGRRQSQGADRATLQPLEADETGLLKLNPLFEWTFPFVEWYVAEYNVPKNKLLDQGYRSVGDWHSTSKVGEGQSERAGRWAGKEKTECGLHRNYFSMQERAEKAVGGFVFSRELLC</sequence>
<dbReference type="HAMAP" id="MF_00063">
    <property type="entry name" value="CysH"/>
    <property type="match status" value="1"/>
</dbReference>
<keyword evidence="3" id="KW-0812">Transmembrane</keyword>
<evidence type="ECO:0000256" key="2">
    <source>
        <dbReference type="ARBA" id="ARBA00009732"/>
    </source>
</evidence>
<name>A0AAW0AK11_9AGAR</name>
<evidence type="ECO:0000313" key="9">
    <source>
        <dbReference type="EMBL" id="KAK7013136.1"/>
    </source>
</evidence>
<dbReference type="Proteomes" id="UP001362999">
    <property type="component" value="Unassembled WGS sequence"/>
</dbReference>
<dbReference type="InterPro" id="IPR014729">
    <property type="entry name" value="Rossmann-like_a/b/a_fold"/>
</dbReference>
<keyword evidence="5" id="KW-0560">Oxidoreductase</keyword>
<keyword evidence="10" id="KW-1185">Reference proteome</keyword>
<dbReference type="CDD" id="cd23945">
    <property type="entry name" value="PAPS_reductase"/>
    <property type="match status" value="1"/>
</dbReference>
<comment type="pathway">
    <text evidence="7">Sulfur metabolism; hydrogen sulfide biosynthesis; sulfite from sulfate.</text>
</comment>
<dbReference type="Pfam" id="PF01507">
    <property type="entry name" value="PAPS_reduct"/>
    <property type="match status" value="1"/>
</dbReference>
<dbReference type="PANTHER" id="PTHR46509">
    <property type="entry name" value="PHOSPHOADENOSINE PHOSPHOSULFATE REDUCTASE"/>
    <property type="match status" value="1"/>
</dbReference>
<evidence type="ECO:0000256" key="7">
    <source>
        <dbReference type="ARBA" id="ARBA00024327"/>
    </source>
</evidence>
<proteinExistence type="inferred from homology"/>
<evidence type="ECO:0000256" key="4">
    <source>
        <dbReference type="ARBA" id="ARBA00022989"/>
    </source>
</evidence>
<feature type="domain" description="HIG1" evidence="8">
    <location>
        <begin position="91"/>
        <end position="182"/>
    </location>
</feature>
<accession>A0AAW0AK11</accession>
<evidence type="ECO:0000256" key="5">
    <source>
        <dbReference type="ARBA" id="ARBA00023002"/>
    </source>
</evidence>
<dbReference type="PROSITE" id="PS51503">
    <property type="entry name" value="HIG1"/>
    <property type="match status" value="1"/>
</dbReference>
<keyword evidence="6" id="KW-0472">Membrane</keyword>
<gene>
    <name evidence="9" type="ORF">R3P38DRAFT_2789204</name>
</gene>
<evidence type="ECO:0000259" key="8">
    <source>
        <dbReference type="PROSITE" id="PS51503"/>
    </source>
</evidence>
<organism evidence="9 10">
    <name type="scientific">Favolaschia claudopus</name>
    <dbReference type="NCBI Taxonomy" id="2862362"/>
    <lineage>
        <taxon>Eukaryota</taxon>
        <taxon>Fungi</taxon>
        <taxon>Dikarya</taxon>
        <taxon>Basidiomycota</taxon>
        <taxon>Agaricomycotina</taxon>
        <taxon>Agaricomycetes</taxon>
        <taxon>Agaricomycetidae</taxon>
        <taxon>Agaricales</taxon>
        <taxon>Marasmiineae</taxon>
        <taxon>Mycenaceae</taxon>
        <taxon>Favolaschia</taxon>
    </lineage>
</organism>
<dbReference type="InterPro" id="IPR002500">
    <property type="entry name" value="PAPS_reduct_dom"/>
</dbReference>
<dbReference type="SUPFAM" id="SSF52402">
    <property type="entry name" value="Adenine nucleotide alpha hydrolases-like"/>
    <property type="match status" value="1"/>
</dbReference>
<dbReference type="PANTHER" id="PTHR46509:SF1">
    <property type="entry name" value="PHOSPHOADENOSINE PHOSPHOSULFATE REDUCTASE"/>
    <property type="match status" value="1"/>
</dbReference>
<protein>
    <recommendedName>
        <fullName evidence="8">HIG1 domain-containing protein</fullName>
    </recommendedName>
</protein>
<dbReference type="GO" id="GO:0005739">
    <property type="term" value="C:mitochondrion"/>
    <property type="evidence" value="ECO:0007669"/>
    <property type="project" value="UniProtKB-SubCell"/>
</dbReference>
<comment type="similarity">
    <text evidence="2">Belongs to the PAPS reductase family. CysH subfamily.</text>
</comment>
<comment type="caution">
    <text evidence="9">The sequence shown here is derived from an EMBL/GenBank/DDBJ whole genome shotgun (WGS) entry which is preliminary data.</text>
</comment>
<evidence type="ECO:0000313" key="10">
    <source>
        <dbReference type="Proteomes" id="UP001362999"/>
    </source>
</evidence>
<dbReference type="GO" id="GO:0004604">
    <property type="term" value="F:phosphoadenylyl-sulfate reductase (thioredoxin) activity"/>
    <property type="evidence" value="ECO:0007669"/>
    <property type="project" value="InterPro"/>
</dbReference>
<dbReference type="NCBIfam" id="NF002537">
    <property type="entry name" value="PRK02090.1"/>
    <property type="match status" value="1"/>
</dbReference>